<reference evidence="1" key="1">
    <citation type="journal article" date="2014" name="Front. Microbiol.">
        <title>High frequency of phylogenetically diverse reductive dehalogenase-homologous genes in deep subseafloor sedimentary metagenomes.</title>
        <authorList>
            <person name="Kawai M."/>
            <person name="Futagami T."/>
            <person name="Toyoda A."/>
            <person name="Takaki Y."/>
            <person name="Nishi S."/>
            <person name="Hori S."/>
            <person name="Arai W."/>
            <person name="Tsubouchi T."/>
            <person name="Morono Y."/>
            <person name="Uchiyama I."/>
            <person name="Ito T."/>
            <person name="Fujiyama A."/>
            <person name="Inagaki F."/>
            <person name="Takami H."/>
        </authorList>
    </citation>
    <scope>NUCLEOTIDE SEQUENCE</scope>
    <source>
        <strain evidence="1">Expedition CK06-06</strain>
    </source>
</reference>
<sequence>PVNEATGLLKKNFEQELESTGHVWNIMHIMSIAPRTMKACTDFHREISYSISPLSRVQREMLAVVTAKTLNCYY</sequence>
<dbReference type="Gene3D" id="1.20.1290.10">
    <property type="entry name" value="AhpD-like"/>
    <property type="match status" value="1"/>
</dbReference>
<gene>
    <name evidence="1" type="ORF">S01H4_44530</name>
</gene>
<dbReference type="AlphaFoldDB" id="X1C6I8"/>
<organism evidence="1">
    <name type="scientific">marine sediment metagenome</name>
    <dbReference type="NCBI Taxonomy" id="412755"/>
    <lineage>
        <taxon>unclassified sequences</taxon>
        <taxon>metagenomes</taxon>
        <taxon>ecological metagenomes</taxon>
    </lineage>
</organism>
<dbReference type="EMBL" id="BART01024700">
    <property type="protein sequence ID" value="GAG91998.1"/>
    <property type="molecule type" value="Genomic_DNA"/>
</dbReference>
<dbReference type="SUPFAM" id="SSF69118">
    <property type="entry name" value="AhpD-like"/>
    <property type="match status" value="1"/>
</dbReference>
<proteinExistence type="predicted"/>
<protein>
    <recommendedName>
        <fullName evidence="2">Carboxymuconolactone decarboxylase-like domain-containing protein</fullName>
    </recommendedName>
</protein>
<name>X1C6I8_9ZZZZ</name>
<accession>X1C6I8</accession>
<evidence type="ECO:0008006" key="2">
    <source>
        <dbReference type="Google" id="ProtNLM"/>
    </source>
</evidence>
<comment type="caution">
    <text evidence="1">The sequence shown here is derived from an EMBL/GenBank/DDBJ whole genome shotgun (WGS) entry which is preliminary data.</text>
</comment>
<feature type="non-terminal residue" evidence="1">
    <location>
        <position position="1"/>
    </location>
</feature>
<evidence type="ECO:0000313" key="1">
    <source>
        <dbReference type="EMBL" id="GAG91998.1"/>
    </source>
</evidence>
<dbReference type="InterPro" id="IPR029032">
    <property type="entry name" value="AhpD-like"/>
</dbReference>